<feature type="compositionally biased region" description="Basic residues" evidence="6">
    <location>
        <begin position="372"/>
        <end position="382"/>
    </location>
</feature>
<dbReference type="Gene3D" id="1.10.340.70">
    <property type="match status" value="1"/>
</dbReference>
<evidence type="ECO:0000256" key="1">
    <source>
        <dbReference type="ARBA" id="ARBA00022679"/>
    </source>
</evidence>
<dbReference type="GO" id="GO:0004519">
    <property type="term" value="F:endonuclease activity"/>
    <property type="evidence" value="ECO:0007669"/>
    <property type="project" value="UniProtKB-KW"/>
</dbReference>
<dbReference type="KEGG" id="alim:106533546"/>
<keyword evidence="4" id="KW-0255">Endonuclease</keyword>
<evidence type="ECO:0000259" key="7">
    <source>
        <dbReference type="Pfam" id="PF18697"/>
    </source>
</evidence>
<dbReference type="GeneID" id="106533546"/>
<sequence>MMKPTEIAIAKCAAHRHMSRVTKGNIAADEAAKAVTGAKSGHVLLVTHEVTLEDKISMRDVILMQEAVPAVEKQLWIERGASQEASGLWRNHEGLMVAPPDLLGLLIQEAHGQAHVARGEVRRKLTSEYGFWAPNLLQQIDHVIGKCVICLKNNVRRGILIPPGHVPTPKGPPLSLLEDEMKTYVKYLAALHNDICTYVRNRPEQEAPVEQKSDVLKPGDKVFVKVFRRKWFNERREGPYEVVRNTGTAVQVKGSPTWYHPSHCVKAPTEDTPCLKVLGPEDSVGQKNGKDQLPDGVNNDSDILAADGIDINDTGNDNAENEQERRFDNIDLQHAPGTTESPSPELKPTERQKSTSNTQRKSRRTVIPGRPRPSRQRIKPKRYQGWCCGAGRSSSDAIT</sequence>
<name>A0A2I4CZC3_AUSLI</name>
<proteinExistence type="predicted"/>
<dbReference type="OrthoDB" id="8947436at2759"/>
<evidence type="ECO:0000256" key="2">
    <source>
        <dbReference type="ARBA" id="ARBA00022695"/>
    </source>
</evidence>
<protein>
    <submittedName>
        <fullName evidence="9">Uncharacterized protein LOC106533546</fullName>
    </submittedName>
</protein>
<feature type="compositionally biased region" description="Basic and acidic residues" evidence="6">
    <location>
        <begin position="322"/>
        <end position="331"/>
    </location>
</feature>
<keyword evidence="2" id="KW-0548">Nucleotidyltransferase</keyword>
<feature type="compositionally biased region" description="Low complexity" evidence="6">
    <location>
        <begin position="307"/>
        <end position="318"/>
    </location>
</feature>
<gene>
    <name evidence="9" type="primary">LOC106533546</name>
</gene>
<reference evidence="9" key="1">
    <citation type="submission" date="2025-08" db="UniProtKB">
        <authorList>
            <consortium name="RefSeq"/>
        </authorList>
    </citation>
    <scope>IDENTIFICATION</scope>
</reference>
<dbReference type="GO" id="GO:0016779">
    <property type="term" value="F:nucleotidyltransferase activity"/>
    <property type="evidence" value="ECO:0007669"/>
    <property type="project" value="UniProtKB-KW"/>
</dbReference>
<dbReference type="InParanoid" id="A0A2I4CZC3"/>
<keyword evidence="8" id="KW-1185">Reference proteome</keyword>
<evidence type="ECO:0000256" key="4">
    <source>
        <dbReference type="ARBA" id="ARBA00022759"/>
    </source>
</evidence>
<evidence type="ECO:0000256" key="3">
    <source>
        <dbReference type="ARBA" id="ARBA00022722"/>
    </source>
</evidence>
<dbReference type="InterPro" id="IPR040643">
    <property type="entry name" value="MLVIN_C"/>
</dbReference>
<feature type="domain" description="Murine leukemia virus integrase C-terminal" evidence="7">
    <location>
        <begin position="217"/>
        <end position="267"/>
    </location>
</feature>
<keyword evidence="5" id="KW-0378">Hydrolase</keyword>
<feature type="region of interest" description="Disordered" evidence="6">
    <location>
        <begin position="279"/>
        <end position="399"/>
    </location>
</feature>
<dbReference type="RefSeq" id="XP_013885351.1">
    <property type="nucleotide sequence ID" value="XM_014029897.1"/>
</dbReference>
<dbReference type="Pfam" id="PF18697">
    <property type="entry name" value="MLVIN_C"/>
    <property type="match status" value="1"/>
</dbReference>
<organism evidence="8 9">
    <name type="scientific">Austrofundulus limnaeus</name>
    <name type="common">Annual killifish</name>
    <dbReference type="NCBI Taxonomy" id="52670"/>
    <lineage>
        <taxon>Eukaryota</taxon>
        <taxon>Metazoa</taxon>
        <taxon>Chordata</taxon>
        <taxon>Craniata</taxon>
        <taxon>Vertebrata</taxon>
        <taxon>Euteleostomi</taxon>
        <taxon>Actinopterygii</taxon>
        <taxon>Neopterygii</taxon>
        <taxon>Teleostei</taxon>
        <taxon>Neoteleostei</taxon>
        <taxon>Acanthomorphata</taxon>
        <taxon>Ovalentaria</taxon>
        <taxon>Atherinomorphae</taxon>
        <taxon>Cyprinodontiformes</taxon>
        <taxon>Rivulidae</taxon>
        <taxon>Austrofundulus</taxon>
    </lineage>
</organism>
<dbReference type="Gene3D" id="2.30.30.850">
    <property type="match status" value="1"/>
</dbReference>
<dbReference type="AlphaFoldDB" id="A0A2I4CZC3"/>
<evidence type="ECO:0000256" key="5">
    <source>
        <dbReference type="ARBA" id="ARBA00022801"/>
    </source>
</evidence>
<evidence type="ECO:0000256" key="6">
    <source>
        <dbReference type="SAM" id="MobiDB-lite"/>
    </source>
</evidence>
<evidence type="ECO:0000313" key="9">
    <source>
        <dbReference type="RefSeq" id="XP_013885351.1"/>
    </source>
</evidence>
<dbReference type="GO" id="GO:0016787">
    <property type="term" value="F:hydrolase activity"/>
    <property type="evidence" value="ECO:0007669"/>
    <property type="project" value="UniProtKB-KW"/>
</dbReference>
<keyword evidence="1" id="KW-0808">Transferase</keyword>
<dbReference type="Proteomes" id="UP000192220">
    <property type="component" value="Unplaced"/>
</dbReference>
<keyword evidence="3" id="KW-0540">Nuclease</keyword>
<evidence type="ECO:0000313" key="8">
    <source>
        <dbReference type="Proteomes" id="UP000192220"/>
    </source>
</evidence>
<accession>A0A2I4CZC3</accession>